<sequence length="41" mass="5002">MHKSQTVIIHTRKDTLNSRWLDFSIFYFILSKFSVKCLKRL</sequence>
<reference evidence="1" key="1">
    <citation type="submission" date="2018-02" db="EMBL/GenBank/DDBJ databases">
        <title>Rhizophora mucronata_Transcriptome.</title>
        <authorList>
            <person name="Meera S.P."/>
            <person name="Sreeshan A."/>
            <person name="Augustine A."/>
        </authorList>
    </citation>
    <scope>NUCLEOTIDE SEQUENCE</scope>
    <source>
        <tissue evidence="1">Leaf</tissue>
    </source>
</reference>
<organism evidence="1">
    <name type="scientific">Rhizophora mucronata</name>
    <name type="common">Asiatic mangrove</name>
    <dbReference type="NCBI Taxonomy" id="61149"/>
    <lineage>
        <taxon>Eukaryota</taxon>
        <taxon>Viridiplantae</taxon>
        <taxon>Streptophyta</taxon>
        <taxon>Embryophyta</taxon>
        <taxon>Tracheophyta</taxon>
        <taxon>Spermatophyta</taxon>
        <taxon>Magnoliopsida</taxon>
        <taxon>eudicotyledons</taxon>
        <taxon>Gunneridae</taxon>
        <taxon>Pentapetalae</taxon>
        <taxon>rosids</taxon>
        <taxon>fabids</taxon>
        <taxon>Malpighiales</taxon>
        <taxon>Rhizophoraceae</taxon>
        <taxon>Rhizophora</taxon>
    </lineage>
</organism>
<dbReference type="EMBL" id="GGEC01068532">
    <property type="protein sequence ID" value="MBX49016.1"/>
    <property type="molecule type" value="Transcribed_RNA"/>
</dbReference>
<protein>
    <submittedName>
        <fullName evidence="1">Uncharacterized protein</fullName>
    </submittedName>
</protein>
<name>A0A2P2P2H9_RHIMU</name>
<evidence type="ECO:0000313" key="1">
    <source>
        <dbReference type="EMBL" id="MBX49016.1"/>
    </source>
</evidence>
<accession>A0A2P2P2H9</accession>
<proteinExistence type="predicted"/>
<dbReference type="AlphaFoldDB" id="A0A2P2P2H9"/>